<dbReference type="AlphaFoldDB" id="A0A9X2HBI3"/>
<proteinExistence type="predicted"/>
<dbReference type="EMBL" id="JANAFB010000005">
    <property type="protein sequence ID" value="MCP3425075.1"/>
    <property type="molecule type" value="Genomic_DNA"/>
</dbReference>
<keyword evidence="1" id="KW-1133">Transmembrane helix</keyword>
<evidence type="ECO:0000313" key="3">
    <source>
        <dbReference type="Proteomes" id="UP001139502"/>
    </source>
</evidence>
<keyword evidence="1" id="KW-0472">Membrane</keyword>
<evidence type="ECO:0000313" key="2">
    <source>
        <dbReference type="EMBL" id="MCP3425075.1"/>
    </source>
</evidence>
<accession>A0A9X2HBI3</accession>
<protein>
    <submittedName>
        <fullName evidence="2">DUF485 domain-containing protein</fullName>
    </submittedName>
</protein>
<dbReference type="RefSeq" id="WP_254165092.1">
    <property type="nucleotide sequence ID" value="NZ_JANAFB010000005.1"/>
</dbReference>
<gene>
    <name evidence="2" type="ORF">NBM05_03275</name>
</gene>
<evidence type="ECO:0000256" key="1">
    <source>
        <dbReference type="SAM" id="Phobius"/>
    </source>
</evidence>
<reference evidence="2" key="1">
    <citation type="submission" date="2022-06" db="EMBL/GenBank/DDBJ databases">
        <title>Rothia sp. isolated from sandalwood seedling.</title>
        <authorList>
            <person name="Tuikhar N."/>
            <person name="Kirdat K."/>
            <person name="Thorat V."/>
            <person name="Swetha P."/>
            <person name="Padma S."/>
            <person name="Sundararaj R."/>
            <person name="Yadav A."/>
        </authorList>
    </citation>
    <scope>NUCLEOTIDE SEQUENCE</scope>
    <source>
        <strain evidence="2">AR01</strain>
    </source>
</reference>
<keyword evidence="3" id="KW-1185">Reference proteome</keyword>
<feature type="transmembrane region" description="Helical" evidence="1">
    <location>
        <begin position="76"/>
        <end position="99"/>
    </location>
</feature>
<dbReference type="Proteomes" id="UP001139502">
    <property type="component" value="Unassembled WGS sequence"/>
</dbReference>
<organism evidence="2 3">
    <name type="scientific">Rothia santali</name>
    <dbReference type="NCBI Taxonomy" id="2949643"/>
    <lineage>
        <taxon>Bacteria</taxon>
        <taxon>Bacillati</taxon>
        <taxon>Actinomycetota</taxon>
        <taxon>Actinomycetes</taxon>
        <taxon>Micrococcales</taxon>
        <taxon>Micrococcaceae</taxon>
        <taxon>Rothia</taxon>
    </lineage>
</organism>
<dbReference type="InterPro" id="IPR007436">
    <property type="entry name" value="DUF485"/>
</dbReference>
<dbReference type="PANTHER" id="PTHR38441">
    <property type="entry name" value="INTEGRAL MEMBRANE PROTEIN-RELATED"/>
    <property type="match status" value="1"/>
</dbReference>
<dbReference type="Pfam" id="PF04341">
    <property type="entry name" value="DUF485"/>
    <property type="match status" value="1"/>
</dbReference>
<comment type="caution">
    <text evidence="2">The sequence shown here is derived from an EMBL/GenBank/DDBJ whole genome shotgun (WGS) entry which is preliminary data.</text>
</comment>
<dbReference type="PANTHER" id="PTHR38441:SF1">
    <property type="entry name" value="MEMBRANE PROTEIN"/>
    <property type="match status" value="1"/>
</dbReference>
<keyword evidence="1" id="KW-0812">Transmembrane</keyword>
<sequence>MTSHGPPDAAPRADAEEHGPIDFVRAQADPSFQELRRTHRSFVFPLTVAFLVWYLAYAVTAMYAPGFMSHKVVGNVNVGIVWGLLQFASTFGITAWYVLFANRRLDPRAVRLREELEAGEFDDADAGRAGGAAR</sequence>
<name>A0A9X2HBI3_9MICC</name>
<feature type="transmembrane region" description="Helical" evidence="1">
    <location>
        <begin position="42"/>
        <end position="64"/>
    </location>
</feature>